<evidence type="ECO:0000256" key="1">
    <source>
        <dbReference type="SAM" id="MobiDB-lite"/>
    </source>
</evidence>
<comment type="caution">
    <text evidence="2">The sequence shown here is derived from an EMBL/GenBank/DDBJ whole genome shotgun (WGS) entry which is preliminary data.</text>
</comment>
<dbReference type="AlphaFoldDB" id="A0AAW0A2T4"/>
<keyword evidence="3" id="KW-1185">Reference proteome</keyword>
<dbReference type="EMBL" id="JAWWNJ010000089">
    <property type="protein sequence ID" value="KAK7000151.1"/>
    <property type="molecule type" value="Genomic_DNA"/>
</dbReference>
<evidence type="ECO:0000313" key="3">
    <source>
        <dbReference type="Proteomes" id="UP001362999"/>
    </source>
</evidence>
<gene>
    <name evidence="2" type="ORF">R3P38DRAFT_3219027</name>
</gene>
<evidence type="ECO:0000313" key="2">
    <source>
        <dbReference type="EMBL" id="KAK7000151.1"/>
    </source>
</evidence>
<organism evidence="2 3">
    <name type="scientific">Favolaschia claudopus</name>
    <dbReference type="NCBI Taxonomy" id="2862362"/>
    <lineage>
        <taxon>Eukaryota</taxon>
        <taxon>Fungi</taxon>
        <taxon>Dikarya</taxon>
        <taxon>Basidiomycota</taxon>
        <taxon>Agaricomycotina</taxon>
        <taxon>Agaricomycetes</taxon>
        <taxon>Agaricomycetidae</taxon>
        <taxon>Agaricales</taxon>
        <taxon>Marasmiineae</taxon>
        <taxon>Mycenaceae</taxon>
        <taxon>Favolaschia</taxon>
    </lineage>
</organism>
<feature type="region of interest" description="Disordered" evidence="1">
    <location>
        <begin position="458"/>
        <end position="497"/>
    </location>
</feature>
<dbReference type="Proteomes" id="UP001362999">
    <property type="component" value="Unassembled WGS sequence"/>
</dbReference>
<name>A0AAW0A2T4_9AGAR</name>
<accession>A0AAW0A2T4</accession>
<reference evidence="2 3" key="1">
    <citation type="journal article" date="2024" name="J Genomics">
        <title>Draft genome sequencing and assembly of Favolaschia claudopus CIRM-BRFM 2984 isolated from oak limbs.</title>
        <authorList>
            <person name="Navarro D."/>
            <person name="Drula E."/>
            <person name="Chaduli D."/>
            <person name="Cazenave R."/>
            <person name="Ahrendt S."/>
            <person name="Wang J."/>
            <person name="Lipzen A."/>
            <person name="Daum C."/>
            <person name="Barry K."/>
            <person name="Grigoriev I.V."/>
            <person name="Favel A."/>
            <person name="Rosso M.N."/>
            <person name="Martin F."/>
        </authorList>
    </citation>
    <scope>NUCLEOTIDE SEQUENCE [LARGE SCALE GENOMIC DNA]</scope>
    <source>
        <strain evidence="2 3">CIRM-BRFM 2984</strain>
    </source>
</reference>
<protein>
    <submittedName>
        <fullName evidence="2">Uncharacterized protein</fullName>
    </submittedName>
</protein>
<feature type="compositionally biased region" description="Basic and acidic residues" evidence="1">
    <location>
        <begin position="385"/>
        <end position="397"/>
    </location>
</feature>
<feature type="region of interest" description="Disordered" evidence="1">
    <location>
        <begin position="377"/>
        <end position="403"/>
    </location>
</feature>
<proteinExistence type="predicted"/>
<sequence>MGTLGFICHMPTPEEAPVPSFGAFPNFSTPSCISSSVPYFVFIPAHEPWHGPLFERLAYTTETIPIQQRSDGRWGLRENEMQSWGALEQILGRVCSAMRETCSFPIPVCVRAGIPYQAGYSYAKHRTLGEAKRGVIKARDGFLPLIGHLSMYFFIFMFHQDQPGHENWRYKICQAAGVHADWFRELESSIVADFSIPRIGGILDMSPPSRAHPTTSKQTDLDFLLGLILDAAAPIPLYIRWGNAEVAPTACYPRCFDDRRFVLDVKEVQYLRGLPGQVKLSPWCRDSSQKNAVELSRPSKSFSSWDPPCFNTPDPSKTTFSSCRDTQPFVLPASVEPIPISPSSPAPSPFPPVEKFSGQKECETMQEFFARRAKANEKTLLNESSESKSRRLQREQHAQTGEVPGRKGALVYLWEKTSGHYVRRAAGRKNYEDVWEEYSPSQRIYDAFRNEWDVCEAFGTPESPDDTSSFPRGEDDDDDDFGVPWEPVKDERGPLPPQVSQNDLDRIHKQPQADYAPEVVVAQTAQEVASFRFGCRIPNVKVRPDGLELPNDRLTCKVMGDKDIQLPCDAQTHNLKSFLSLAKTVETFKAIDSALLDFHYPPSAINQVWAADVKRVLCRERLGFAGGLRFIVHDTDAPGPLYIVLDSATTVLEIARRQWGPSISDIALRLLHRGIPFHLCVVSHQLQPSSPPPKVLESLNPYSGMGYRLKDFQPDMRDYNGYLDCRERFLRTSRGQVALRSGGIIARIAREVLTIEDGLLGPGDEVTRNGICFWDGRTPGALWDDQLTEDEIDIVCGVYHIATGQRDPNQPRGRQITTRSWWPRPSAFFRNSALAIGWWTPACESFYARRVTMYKEGTLKLETAVAWKENLKLDRKVLPYINAIESRSSEILAVLRP</sequence>